<accession>A0ABR9TK18</accession>
<keyword evidence="2" id="KW-1185">Reference proteome</keyword>
<protein>
    <recommendedName>
        <fullName evidence="3">Lipoprotein</fullName>
    </recommendedName>
</protein>
<evidence type="ECO:0000313" key="2">
    <source>
        <dbReference type="Proteomes" id="UP000640614"/>
    </source>
</evidence>
<evidence type="ECO:0008006" key="3">
    <source>
        <dbReference type="Google" id="ProtNLM"/>
    </source>
</evidence>
<proteinExistence type="predicted"/>
<evidence type="ECO:0000313" key="1">
    <source>
        <dbReference type="EMBL" id="MBE8725690.1"/>
    </source>
</evidence>
<name>A0ABR9TK18_9FLAO</name>
<dbReference type="Proteomes" id="UP000640614">
    <property type="component" value="Unassembled WGS sequence"/>
</dbReference>
<gene>
    <name evidence="1" type="ORF">C4F50_12110</name>
</gene>
<sequence length="208" mass="24398">MITSCNSQTDLEKIKLDTNVSSIVKDSTKFEKENDVIFPFISYETNKVNNYSFGKLSFTNYRIEDTDKNSLINYESRISFFVDNYESNKLLGFAIRIEKEDEGNDLFNYVKNKLGKPLKQNVYNKDNHVQSSYLWDDKARNQLIYIKQNTEYFSNEKNKFISTELAVFKRGLKLNPDEGTDSQKIKNLLDENPNAFDVLEILKNRFQN</sequence>
<reference evidence="1 2" key="1">
    <citation type="submission" date="2018-07" db="EMBL/GenBank/DDBJ databases">
        <title>Genome assembly of strain KB82.</title>
        <authorList>
            <person name="Kukolya J."/>
            <person name="Horvath B."/>
            <person name="Nagy I."/>
            <person name="Toth A."/>
        </authorList>
    </citation>
    <scope>NUCLEOTIDE SEQUENCE [LARGE SCALE GENOMIC DNA]</scope>
    <source>
        <strain evidence="1 2">Kb82</strain>
    </source>
</reference>
<dbReference type="EMBL" id="PRDM01000002">
    <property type="protein sequence ID" value="MBE8725690.1"/>
    <property type="molecule type" value="Genomic_DNA"/>
</dbReference>
<organism evidence="1 2">
    <name type="scientific">Flavobacterium hungaricum</name>
    <dbReference type="NCBI Taxonomy" id="2082725"/>
    <lineage>
        <taxon>Bacteria</taxon>
        <taxon>Pseudomonadati</taxon>
        <taxon>Bacteroidota</taxon>
        <taxon>Flavobacteriia</taxon>
        <taxon>Flavobacteriales</taxon>
        <taxon>Flavobacteriaceae</taxon>
        <taxon>Flavobacterium</taxon>
    </lineage>
</organism>
<comment type="caution">
    <text evidence="1">The sequence shown here is derived from an EMBL/GenBank/DDBJ whole genome shotgun (WGS) entry which is preliminary data.</text>
</comment>